<evidence type="ECO:0000259" key="2">
    <source>
        <dbReference type="Pfam" id="PF04807"/>
    </source>
</evidence>
<accession>H9NHG8</accession>
<organism evidence="3">
    <name type="scientific">Clerodendrum golden mosaic China virus</name>
    <dbReference type="NCBI Taxonomy" id="559878"/>
    <lineage>
        <taxon>Viruses</taxon>
        <taxon>Monodnaviria</taxon>
        <taxon>Shotokuvirae</taxon>
        <taxon>Cressdnaviricota</taxon>
        <taxon>Repensiviricetes</taxon>
        <taxon>Geplafuvirales</taxon>
        <taxon>Geminiviridae</taxon>
        <taxon>Begomovirus</taxon>
        <taxon>Begomovirus clerodendrumchinaense</taxon>
    </lineage>
</organism>
<proteinExistence type="predicted"/>
<sequence>MGTCHIQQQSIFRMILILSGLLMVINNMIINPHKFLHKRLLLICVLTTGHSRIKLPYNLETISKIVLNGRSAWLVVIHIKHLAKIHRSTIGAPIPNYIEHNSIGVILSLDIFIQPHLTQYINGLNTKTFTNTMGNAIPTCYIGNTNDIPGMGYVMPLLE</sequence>
<name>H9NHG8_9GEMI</name>
<protein>
    <submittedName>
        <fullName evidence="3">AC5</fullName>
    </submittedName>
</protein>
<dbReference type="Pfam" id="PF04807">
    <property type="entry name" value="Gemini_AC4_5"/>
    <property type="match status" value="1"/>
</dbReference>
<keyword evidence="1" id="KW-0812">Transmembrane</keyword>
<evidence type="ECO:0000256" key="1">
    <source>
        <dbReference type="SAM" id="Phobius"/>
    </source>
</evidence>
<feature type="domain" description="Geminivirus AC4/5 conserved" evidence="2">
    <location>
        <begin position="64"/>
        <end position="96"/>
    </location>
</feature>
<keyword evidence="1" id="KW-1133">Transmembrane helix</keyword>
<evidence type="ECO:0000313" key="3">
    <source>
        <dbReference type="EMBL" id="AFF58892.1"/>
    </source>
</evidence>
<dbReference type="InterPro" id="IPR006892">
    <property type="entry name" value="Gemini_AC4_5_cons_dom_1"/>
</dbReference>
<feature type="transmembrane region" description="Helical" evidence="1">
    <location>
        <begin position="12"/>
        <end position="30"/>
    </location>
</feature>
<dbReference type="EMBL" id="JQ305797">
    <property type="protein sequence ID" value="AFF58892.1"/>
    <property type="molecule type" value="Genomic_DNA"/>
</dbReference>
<reference evidence="3" key="1">
    <citation type="journal article" date="2012" name="Eur. J. Plant Pathol.">
        <title>Detection and identification of Clerodendron golden mosaic China virus in Salvia splendens.</title>
        <authorList>
            <person name="Valverde R.A."/>
            <person name="Singh R."/>
            <person name="Sabanadzovic S."/>
        </authorList>
    </citation>
    <scope>NUCLEOTIDE SEQUENCE</scope>
    <source>
        <strain evidence="3">ClGMCNV-Sal[USA:LA:11]</strain>
    </source>
</reference>
<keyword evidence="1" id="KW-0472">Membrane</keyword>